<reference evidence="2" key="1">
    <citation type="journal article" date="2019" name="Int. J. Syst. Evol. Microbiol.">
        <title>The Global Catalogue of Microorganisms (GCM) 10K type strain sequencing project: providing services to taxonomists for standard genome sequencing and annotation.</title>
        <authorList>
            <consortium name="The Broad Institute Genomics Platform"/>
            <consortium name="The Broad Institute Genome Sequencing Center for Infectious Disease"/>
            <person name="Wu L."/>
            <person name="Ma J."/>
        </authorList>
    </citation>
    <scope>NUCLEOTIDE SEQUENCE [LARGE SCALE GENOMIC DNA]</scope>
    <source>
        <strain evidence="2">JCM 17924</strain>
    </source>
</reference>
<dbReference type="EMBL" id="BAABHA010000007">
    <property type="protein sequence ID" value="GAA4383595.1"/>
    <property type="molecule type" value="Genomic_DNA"/>
</dbReference>
<proteinExistence type="predicted"/>
<evidence type="ECO:0000313" key="2">
    <source>
        <dbReference type="Proteomes" id="UP001500454"/>
    </source>
</evidence>
<name>A0ABP8J235_9BACT</name>
<comment type="caution">
    <text evidence="1">The sequence shown here is derived from an EMBL/GenBank/DDBJ whole genome shotgun (WGS) entry which is preliminary data.</text>
</comment>
<evidence type="ECO:0000313" key="1">
    <source>
        <dbReference type="EMBL" id="GAA4383595.1"/>
    </source>
</evidence>
<accession>A0ABP8J235</accession>
<sequence length="120" mass="13658">MGFSNKIVPHFSYRFWCWKLKLNGVLKMLSLLSGFSYSGDDELLVLEGLRGSDDEQGVWFSYDMSRKGTLSITLAYDAADKDIVQVTVEADDSMADRIRLIDEIQSTMKRLEVDDEFVSS</sequence>
<keyword evidence="2" id="KW-1185">Reference proteome</keyword>
<organism evidence="1 2">
    <name type="scientific">Hymenobacter koreensis</name>
    <dbReference type="NCBI Taxonomy" id="1084523"/>
    <lineage>
        <taxon>Bacteria</taxon>
        <taxon>Pseudomonadati</taxon>
        <taxon>Bacteroidota</taxon>
        <taxon>Cytophagia</taxon>
        <taxon>Cytophagales</taxon>
        <taxon>Hymenobacteraceae</taxon>
        <taxon>Hymenobacter</taxon>
    </lineage>
</organism>
<dbReference type="Proteomes" id="UP001500454">
    <property type="component" value="Unassembled WGS sequence"/>
</dbReference>
<protein>
    <submittedName>
        <fullName evidence="1">Uncharacterized protein</fullName>
    </submittedName>
</protein>
<gene>
    <name evidence="1" type="ORF">GCM10023186_24890</name>
</gene>
<dbReference type="RefSeq" id="WP_345224646.1">
    <property type="nucleotide sequence ID" value="NZ_BAABHA010000007.1"/>
</dbReference>